<comment type="caution">
    <text evidence="1">The sequence shown here is derived from an EMBL/GenBank/DDBJ whole genome shotgun (WGS) entry which is preliminary data.</text>
</comment>
<dbReference type="Gene3D" id="2.30.320.10">
    <property type="entry name" value="YwqG-like"/>
    <property type="match status" value="1"/>
</dbReference>
<keyword evidence="2" id="KW-1185">Reference proteome</keyword>
<dbReference type="InterPro" id="IPR035948">
    <property type="entry name" value="YwqG-like_sf"/>
</dbReference>
<accession>A0A1J4JJA4</accession>
<dbReference type="InterPro" id="IPR015315">
    <property type="entry name" value="DUF1963"/>
</dbReference>
<organism evidence="1 2">
    <name type="scientific">Tritrichomonas foetus</name>
    <dbReference type="NCBI Taxonomy" id="1144522"/>
    <lineage>
        <taxon>Eukaryota</taxon>
        <taxon>Metamonada</taxon>
        <taxon>Parabasalia</taxon>
        <taxon>Tritrichomonadida</taxon>
        <taxon>Tritrichomonadidae</taxon>
        <taxon>Tritrichomonas</taxon>
    </lineage>
</organism>
<protein>
    <recommendedName>
        <fullName evidence="3">DUF1963 domain-containing protein</fullName>
    </recommendedName>
</protein>
<evidence type="ECO:0000313" key="1">
    <source>
        <dbReference type="EMBL" id="OHS98415.1"/>
    </source>
</evidence>
<gene>
    <name evidence="1" type="ORF">TRFO_35191</name>
</gene>
<dbReference type="Pfam" id="PF09234">
    <property type="entry name" value="DUF1963"/>
    <property type="match status" value="1"/>
</dbReference>
<evidence type="ECO:0000313" key="2">
    <source>
        <dbReference type="Proteomes" id="UP000179807"/>
    </source>
</evidence>
<dbReference type="Proteomes" id="UP000179807">
    <property type="component" value="Unassembled WGS sequence"/>
</dbReference>
<name>A0A1J4JJA4_9EUKA</name>
<dbReference type="VEuPathDB" id="TrichDB:TRFO_35191"/>
<dbReference type="AlphaFoldDB" id="A0A1J4JJA4"/>
<dbReference type="RefSeq" id="XP_068351552.1">
    <property type="nucleotide sequence ID" value="XM_068510117.1"/>
</dbReference>
<dbReference type="GeneID" id="94844821"/>
<proteinExistence type="predicted"/>
<dbReference type="SUPFAM" id="SSF103032">
    <property type="entry name" value="Hypothetical protein YwqG"/>
    <property type="match status" value="1"/>
</dbReference>
<reference evidence="1" key="1">
    <citation type="submission" date="2016-10" db="EMBL/GenBank/DDBJ databases">
        <authorList>
            <person name="Benchimol M."/>
            <person name="Almeida L.G."/>
            <person name="Vasconcelos A.T."/>
            <person name="Perreira-Neves A."/>
            <person name="Rosa I.A."/>
            <person name="Tasca T."/>
            <person name="Bogo M.R."/>
            <person name="de Souza W."/>
        </authorList>
    </citation>
    <scope>NUCLEOTIDE SEQUENCE [LARGE SCALE GENOMIC DNA]</scope>
    <source>
        <strain evidence="1">K</strain>
    </source>
</reference>
<sequence>MLKEPALSQEERPFWNFFLQNNLWQTGYEPVCNLCESTSPKVSKFGGYIPHLPQEPPHVCSECDKKKEVLLQLYIPDAPQPVKELFPDQLQKSLIVFTYCTECMSSNEENSISYNVYSEEEIPSLVFDQPPEDYKINSSVITNWAPFRSIDGSTSKFYDLVNEAGLDDVQMEEFVRELKNKYAGTTYLRGNADFTEGEYDAPEGMVLLASFEQDKNFSMMWGDAGVAHLWMKPREAFGEFNLTWLCG</sequence>
<dbReference type="EMBL" id="MLAK01001057">
    <property type="protein sequence ID" value="OHS98415.1"/>
    <property type="molecule type" value="Genomic_DNA"/>
</dbReference>
<evidence type="ECO:0008006" key="3">
    <source>
        <dbReference type="Google" id="ProtNLM"/>
    </source>
</evidence>
<dbReference type="OrthoDB" id="10410527at2759"/>